<name>A4S271_OSTLU</name>
<proteinExistence type="predicted"/>
<evidence type="ECO:0000313" key="2">
    <source>
        <dbReference type="EMBL" id="ABO97991.1"/>
    </source>
</evidence>
<protein>
    <recommendedName>
        <fullName evidence="4">START domain-containing protein</fullName>
    </recommendedName>
</protein>
<feature type="region of interest" description="Disordered" evidence="1">
    <location>
        <begin position="221"/>
        <end position="243"/>
    </location>
</feature>
<reference evidence="2 3" key="1">
    <citation type="journal article" date="2007" name="Proc. Natl. Acad. Sci. U.S.A.">
        <title>The tiny eukaryote Ostreococcus provides genomic insights into the paradox of plankton speciation.</title>
        <authorList>
            <person name="Palenik B."/>
            <person name="Grimwood J."/>
            <person name="Aerts A."/>
            <person name="Rouze P."/>
            <person name="Salamov A."/>
            <person name="Putnam N."/>
            <person name="Dupont C."/>
            <person name="Jorgensen R."/>
            <person name="Derelle E."/>
            <person name="Rombauts S."/>
            <person name="Zhou K."/>
            <person name="Otillar R."/>
            <person name="Merchant S.S."/>
            <person name="Podell S."/>
            <person name="Gaasterland T."/>
            <person name="Napoli C."/>
            <person name="Gendler K."/>
            <person name="Manuell A."/>
            <person name="Tai V."/>
            <person name="Vallon O."/>
            <person name="Piganeau G."/>
            <person name="Jancek S."/>
            <person name="Heijde M."/>
            <person name="Jabbari K."/>
            <person name="Bowler C."/>
            <person name="Lohr M."/>
            <person name="Robbens S."/>
            <person name="Werner G."/>
            <person name="Dubchak I."/>
            <person name="Pazour G.J."/>
            <person name="Ren Q."/>
            <person name="Paulsen I."/>
            <person name="Delwiche C."/>
            <person name="Schmutz J."/>
            <person name="Rokhsar D."/>
            <person name="Van de Peer Y."/>
            <person name="Moreau H."/>
            <person name="Grigoriev I.V."/>
        </authorList>
    </citation>
    <scope>NUCLEOTIDE SEQUENCE [LARGE SCALE GENOMIC DNA]</scope>
    <source>
        <strain evidence="2 3">CCE9901</strain>
    </source>
</reference>
<dbReference type="HOGENOM" id="CLU_448634_0_0_1"/>
<dbReference type="EMBL" id="CP000589">
    <property type="protein sequence ID" value="ABO97991.1"/>
    <property type="molecule type" value="Genomic_DNA"/>
</dbReference>
<feature type="region of interest" description="Disordered" evidence="1">
    <location>
        <begin position="263"/>
        <end position="324"/>
    </location>
</feature>
<evidence type="ECO:0008006" key="4">
    <source>
        <dbReference type="Google" id="ProtNLM"/>
    </source>
</evidence>
<dbReference type="AlphaFoldDB" id="A4S271"/>
<dbReference type="Proteomes" id="UP000001568">
    <property type="component" value="Chromosome 9"/>
</dbReference>
<dbReference type="InterPro" id="IPR023393">
    <property type="entry name" value="START-like_dom_sf"/>
</dbReference>
<evidence type="ECO:0000256" key="1">
    <source>
        <dbReference type="SAM" id="MobiDB-lite"/>
    </source>
</evidence>
<accession>A4S271</accession>
<sequence length="609" mass="67131">MGARCCRPRADDGDAVARADADVDALHDAFHDARHDAFEIDWDDDVRCDANFDVARARREWIGRADALTTVDACANDAERLAALGELEAALWMVAREDATGSARDEASTRRREAWRDVYEQAIALNDVELEEHHDGWKPVDKGAKRAAHHRRQASVEVDAEVIIGANHSRRASSVDFGMRRTSSVDFGRMRASESGSRRTSSIDLGRGLSRQWASSVDFERGGANDARRSLRQSGAEVEVSLGRTDREKRGVIDFGELTDLASSRASMSDGEEDPLAPRYGRRRRSRHSRSGSVSSSDGAVIATQPDPLSGSESGGESSVRGTAGVPGVVQETFEADPDLDERLVIYYGRFKGGTVHSIKLSATFDAPPHRLVAIAREWDLMTLWNVYAIETSIMLVRGLTHLVVYSAIWLPWPLSARDKIIVIDSTYVGQPPTRAYDHLNIPGMDDFESEVPHSCAILITRTNKSGDDLGSGAPPSAKSRKRIEFVGNCGMRMRALPPVAGSKSIRTRGDIVVHADVKMRFIPTTVVRFVLRVMAPWVHRMIDKMLKSPKYFGASDSLFQPRIDANPDLYRMVRRRLGEPEFDDVTAEVIVPDALARARPVVASASSS</sequence>
<dbReference type="OMA" id="QPRIDAN"/>
<dbReference type="GeneID" id="5003905"/>
<dbReference type="RefSeq" id="XP_001419698.1">
    <property type="nucleotide sequence ID" value="XM_001419661.1"/>
</dbReference>
<dbReference type="SUPFAM" id="SSF55961">
    <property type="entry name" value="Bet v1-like"/>
    <property type="match status" value="1"/>
</dbReference>
<dbReference type="Gene3D" id="3.30.530.20">
    <property type="match status" value="1"/>
</dbReference>
<feature type="compositionally biased region" description="Low complexity" evidence="1">
    <location>
        <begin position="310"/>
        <end position="319"/>
    </location>
</feature>
<keyword evidence="3" id="KW-1185">Reference proteome</keyword>
<evidence type="ECO:0000313" key="3">
    <source>
        <dbReference type="Proteomes" id="UP000001568"/>
    </source>
</evidence>
<gene>
    <name evidence="2" type="ORF">OSTLU_93203</name>
</gene>
<dbReference type="OrthoDB" id="539925at2759"/>
<dbReference type="eggNOG" id="ENOG502SBCB">
    <property type="taxonomic scope" value="Eukaryota"/>
</dbReference>
<feature type="compositionally biased region" description="Basic residues" evidence="1">
    <location>
        <begin position="280"/>
        <end position="290"/>
    </location>
</feature>
<dbReference type="STRING" id="436017.A4S271"/>
<dbReference type="KEGG" id="olu:OSTLU_93203"/>
<dbReference type="Gramene" id="ABO97991">
    <property type="protein sequence ID" value="ABO97991"/>
    <property type="gene ID" value="OSTLU_93203"/>
</dbReference>
<organism evidence="2 3">
    <name type="scientific">Ostreococcus lucimarinus (strain CCE9901)</name>
    <dbReference type="NCBI Taxonomy" id="436017"/>
    <lineage>
        <taxon>Eukaryota</taxon>
        <taxon>Viridiplantae</taxon>
        <taxon>Chlorophyta</taxon>
        <taxon>Mamiellophyceae</taxon>
        <taxon>Mamiellales</taxon>
        <taxon>Bathycoccaceae</taxon>
        <taxon>Ostreococcus</taxon>
    </lineage>
</organism>